<accession>A0AAU7YPJ1</accession>
<evidence type="ECO:0000313" key="2">
    <source>
        <dbReference type="EMBL" id="XCA47460.1"/>
    </source>
</evidence>
<organism evidence="2">
    <name type="scientific">Micromonas commoda virus</name>
    <dbReference type="NCBI Taxonomy" id="3057169"/>
    <lineage>
        <taxon>Viruses</taxon>
        <taxon>Varidnaviria</taxon>
        <taxon>Bamfordvirae</taxon>
        <taxon>Nucleocytoviricota</taxon>
        <taxon>Megaviricetes</taxon>
        <taxon>Algavirales</taxon>
        <taxon>Phycodnaviridae</taxon>
    </lineage>
</organism>
<reference evidence="2" key="1">
    <citation type="submission" date="2024-06" db="EMBL/GenBank/DDBJ databases">
        <title>Evidence of context-dependent and transient costs of resisting viral infection in isolates of the marine microalga Micromonas sp. (class Mamiellophyceae).</title>
        <authorList>
            <person name="Bedi de Silva A."/>
            <person name="Schvarcz C.R."/>
            <person name="Steward G.R."/>
            <person name="Edwards K.F."/>
        </authorList>
    </citation>
    <scope>NUCLEOTIDE SEQUENCE</scope>
    <source>
        <strain evidence="2">McV-KB2</strain>
    </source>
</reference>
<evidence type="ECO:0000256" key="1">
    <source>
        <dbReference type="SAM" id="MobiDB-lite"/>
    </source>
</evidence>
<dbReference type="EMBL" id="PP911589">
    <property type="protein sequence ID" value="XCA47460.1"/>
    <property type="molecule type" value="Genomic_DNA"/>
</dbReference>
<sequence length="119" mass="13899">MEGQLIDVEYVDGYTEICKIHEVCPDSYKVYSLLYDEDEYAYKWSDEPGHSVPREAVSGFYDVSDLEDTGDYVKRADGIYYDCLTDSDVDFDLEYDSDDTDDDSESEISLYDEQEYEFE</sequence>
<feature type="region of interest" description="Disordered" evidence="1">
    <location>
        <begin position="92"/>
        <end position="119"/>
    </location>
</feature>
<protein>
    <submittedName>
        <fullName evidence="2">Uncharacterized protein</fullName>
    </submittedName>
</protein>
<name>A0AAU7YPJ1_9PHYC</name>
<proteinExistence type="predicted"/>